<feature type="compositionally biased region" description="Polar residues" evidence="7">
    <location>
        <begin position="337"/>
        <end position="359"/>
    </location>
</feature>
<keyword evidence="3" id="KW-0805">Transcription regulation</keyword>
<feature type="region of interest" description="Disordered" evidence="7">
    <location>
        <begin position="556"/>
        <end position="614"/>
    </location>
</feature>
<feature type="compositionally biased region" description="Polar residues" evidence="7">
    <location>
        <begin position="522"/>
        <end position="535"/>
    </location>
</feature>
<reference evidence="9 10" key="1">
    <citation type="submission" date="2018-02" db="EMBL/GenBank/DDBJ databases">
        <title>Draft genome sequences of Elsinoe sp., causing black scab on jojoba.</title>
        <authorList>
            <person name="Stodart B."/>
            <person name="Jeffress S."/>
            <person name="Ash G."/>
            <person name="Arun Chinnappa K."/>
        </authorList>
    </citation>
    <scope>NUCLEOTIDE SEQUENCE [LARGE SCALE GENOMIC DNA]</scope>
    <source>
        <strain evidence="9 10">Hillstone_2</strain>
    </source>
</reference>
<evidence type="ECO:0000256" key="7">
    <source>
        <dbReference type="SAM" id="MobiDB-lite"/>
    </source>
</evidence>
<dbReference type="InterPro" id="IPR018004">
    <property type="entry name" value="KilA/APSES_HTH"/>
</dbReference>
<evidence type="ECO:0000256" key="3">
    <source>
        <dbReference type="ARBA" id="ARBA00023015"/>
    </source>
</evidence>
<sequence>MSASAYTAAAGQHTMSHGPSMHSQAMPHSQYGADSNPHASGHVSHSSVSSAASAPSYYPAYTSHQGMPNGLPSYGAPMSMPSYGSYVNGMNPMTPVSSAGAMGMHQSPGALPTLATNSGPSSAVSGAQGDRQMDTTGQVAPHGVKPRVTATLWEDEGSLCFQVEASGICVARREDNHMINGTKLLNVAGMTRGRRDGILKSEKTRHVVKIGPMHLKGVWIPFERALEFANKEKITEQLYPLFVHQIGQLLYHPPGATRGSITSTAMATTDRSSRPDGESDYMRSSQSSQPAQLQHHHSISGSISAQGGQSGHTPSSHSSARPGIDRAHTFAAPPSNMGMSDSSGFPGHWQSTAVSNGPMSQPLHIDTGINGARSVPSTPANPVSSPPTTGLASMSSYPTSGAYEASRSYHSAHPSYSSTYGGMSRYSQQMQSSPSGKTDMGPPARIAHDAEDKYANHQGHEQTASSEVGDGDHENEYTHSAGPYSQHRNNYAYGGQTQTPISAESQDLTASPHKLSGRATPRTASSYASYDSSQRQLPTSNLYNVMGDARSMSNGANMYPSGYPSQQTYASPTTLPPSNKRGYEQEDDDQINGIKRQRTIHDDASRPMISQKKR</sequence>
<dbReference type="PANTHER" id="PTHR47792">
    <property type="entry name" value="PROTEIN SOK2-RELATED"/>
    <property type="match status" value="1"/>
</dbReference>
<feature type="compositionally biased region" description="Polar residues" evidence="7">
    <location>
        <begin position="495"/>
        <end position="509"/>
    </location>
</feature>
<feature type="compositionally biased region" description="Polar residues" evidence="7">
    <location>
        <begin position="563"/>
        <end position="577"/>
    </location>
</feature>
<dbReference type="Proteomes" id="UP000308133">
    <property type="component" value="Unassembled WGS sequence"/>
</dbReference>
<feature type="region of interest" description="Disordered" evidence="7">
    <location>
        <begin position="98"/>
        <end position="142"/>
    </location>
</feature>
<dbReference type="GO" id="GO:0030435">
    <property type="term" value="P:sporulation resulting in formation of a cellular spore"/>
    <property type="evidence" value="ECO:0007669"/>
    <property type="project" value="UniProtKB-KW"/>
</dbReference>
<keyword evidence="6" id="KW-0183">Conidiation</keyword>
<dbReference type="InterPro" id="IPR029790">
    <property type="entry name" value="EFG1/Phd1/StuA"/>
</dbReference>
<dbReference type="GO" id="GO:0043565">
    <property type="term" value="F:sequence-specific DNA binding"/>
    <property type="evidence" value="ECO:0007669"/>
    <property type="project" value="TreeGrafter"/>
</dbReference>
<dbReference type="GO" id="GO:0003700">
    <property type="term" value="F:DNA-binding transcription factor activity"/>
    <property type="evidence" value="ECO:0007669"/>
    <property type="project" value="TreeGrafter"/>
</dbReference>
<keyword evidence="4" id="KW-0238">DNA-binding</keyword>
<evidence type="ECO:0000259" key="8">
    <source>
        <dbReference type="PROSITE" id="PS51299"/>
    </source>
</evidence>
<dbReference type="PANTHER" id="PTHR47792:SF1">
    <property type="entry name" value="PROTEIN SOK2-RELATED"/>
    <property type="match status" value="1"/>
</dbReference>
<evidence type="ECO:0000256" key="6">
    <source>
        <dbReference type="ARBA" id="ARBA00023321"/>
    </source>
</evidence>
<feature type="compositionally biased region" description="Basic and acidic residues" evidence="7">
    <location>
        <begin position="271"/>
        <end position="281"/>
    </location>
</feature>
<accession>A0A4V6DUZ1</accession>
<evidence type="ECO:0000256" key="4">
    <source>
        <dbReference type="ARBA" id="ARBA00023125"/>
    </source>
</evidence>
<keyword evidence="5" id="KW-0804">Transcription</keyword>
<dbReference type="InterPro" id="IPR003163">
    <property type="entry name" value="Tscrpt_reg_HTH_APSES-type"/>
</dbReference>
<dbReference type="Gene3D" id="3.10.260.10">
    <property type="entry name" value="Transcription regulator HTH, APSES-type DNA-binding domain"/>
    <property type="match status" value="1"/>
</dbReference>
<comment type="similarity">
    <text evidence="1">Belongs to the EFG1/PHD1/stuA family.</text>
</comment>
<feature type="domain" description="HTH APSES-type" evidence="8">
    <location>
        <begin position="147"/>
        <end position="253"/>
    </location>
</feature>
<gene>
    <name evidence="9" type="ORF">C1H76_5988</name>
</gene>
<feature type="compositionally biased region" description="Basic and acidic residues" evidence="7">
    <location>
        <begin position="446"/>
        <end position="460"/>
    </location>
</feature>
<evidence type="ECO:0000313" key="10">
    <source>
        <dbReference type="Proteomes" id="UP000308133"/>
    </source>
</evidence>
<dbReference type="GO" id="GO:0045944">
    <property type="term" value="P:positive regulation of transcription by RNA polymerase II"/>
    <property type="evidence" value="ECO:0007669"/>
    <property type="project" value="TreeGrafter"/>
</dbReference>
<feature type="compositionally biased region" description="Polar residues" evidence="7">
    <location>
        <begin position="375"/>
        <end position="399"/>
    </location>
</feature>
<dbReference type="PROSITE" id="PS51299">
    <property type="entry name" value="HTH_APSES"/>
    <property type="match status" value="1"/>
</dbReference>
<organism evidence="9 10">
    <name type="scientific">Elsinoe australis</name>
    <dbReference type="NCBI Taxonomy" id="40998"/>
    <lineage>
        <taxon>Eukaryota</taxon>
        <taxon>Fungi</taxon>
        <taxon>Dikarya</taxon>
        <taxon>Ascomycota</taxon>
        <taxon>Pezizomycotina</taxon>
        <taxon>Dothideomycetes</taxon>
        <taxon>Dothideomycetidae</taxon>
        <taxon>Myriangiales</taxon>
        <taxon>Elsinoaceae</taxon>
        <taxon>Elsinoe</taxon>
    </lineage>
</organism>
<feature type="compositionally biased region" description="Polar residues" evidence="7">
    <location>
        <begin position="260"/>
        <end position="270"/>
    </location>
</feature>
<dbReference type="GO" id="GO:0005634">
    <property type="term" value="C:nucleus"/>
    <property type="evidence" value="ECO:0007669"/>
    <property type="project" value="TreeGrafter"/>
</dbReference>
<evidence type="ECO:0000256" key="1">
    <source>
        <dbReference type="ARBA" id="ARBA00007247"/>
    </source>
</evidence>
<proteinExistence type="inferred from homology"/>
<feature type="compositionally biased region" description="Polar residues" evidence="7">
    <location>
        <begin position="282"/>
        <end position="291"/>
    </location>
</feature>
<dbReference type="AlphaFoldDB" id="A0A4V6DUZ1"/>
<keyword evidence="2" id="KW-0749">Sporulation</keyword>
<feature type="compositionally biased region" description="Low complexity" evidence="7">
    <location>
        <begin position="37"/>
        <end position="49"/>
    </location>
</feature>
<dbReference type="EMBL" id="PTQR01000080">
    <property type="protein sequence ID" value="TKX21492.1"/>
    <property type="molecule type" value="Genomic_DNA"/>
</dbReference>
<dbReference type="GO" id="GO:0048315">
    <property type="term" value="P:conidium formation"/>
    <property type="evidence" value="ECO:0007669"/>
    <property type="project" value="UniProtKB-KW"/>
</dbReference>
<feature type="compositionally biased region" description="Polar residues" evidence="7">
    <location>
        <begin position="114"/>
        <end position="125"/>
    </location>
</feature>
<dbReference type="InterPro" id="IPR036887">
    <property type="entry name" value="HTH_APSES_sf"/>
</dbReference>
<evidence type="ECO:0000256" key="5">
    <source>
        <dbReference type="ARBA" id="ARBA00023163"/>
    </source>
</evidence>
<dbReference type="Pfam" id="PF04383">
    <property type="entry name" value="KilA-N"/>
    <property type="match status" value="1"/>
</dbReference>
<evidence type="ECO:0000256" key="2">
    <source>
        <dbReference type="ARBA" id="ARBA00022969"/>
    </source>
</evidence>
<feature type="compositionally biased region" description="Polar residues" evidence="7">
    <location>
        <begin position="13"/>
        <end position="27"/>
    </location>
</feature>
<evidence type="ECO:0000313" key="9">
    <source>
        <dbReference type="EMBL" id="TKX21492.1"/>
    </source>
</evidence>
<dbReference type="SMART" id="SM01252">
    <property type="entry name" value="KilA-N"/>
    <property type="match status" value="1"/>
</dbReference>
<feature type="compositionally biased region" description="Polar residues" evidence="7">
    <location>
        <begin position="414"/>
        <end position="436"/>
    </location>
</feature>
<name>A0A4V6DUZ1_9PEZI</name>
<protein>
    <submittedName>
        <fullName evidence="9">Cell pattern formation-associated protein stuA</fullName>
    </submittedName>
</protein>
<feature type="region of interest" description="Disordered" evidence="7">
    <location>
        <begin position="260"/>
        <end position="535"/>
    </location>
</feature>
<comment type="caution">
    <text evidence="9">The sequence shown here is derived from an EMBL/GenBank/DDBJ whole genome shotgun (WGS) entry which is preliminary data.</text>
</comment>
<dbReference type="SUPFAM" id="SSF54616">
    <property type="entry name" value="DNA-binding domain of Mlu1-box binding protein MBP1"/>
    <property type="match status" value="1"/>
</dbReference>
<feature type="region of interest" description="Disordered" evidence="7">
    <location>
        <begin position="1"/>
        <end position="49"/>
    </location>
</feature>